<dbReference type="SUPFAM" id="SSF53448">
    <property type="entry name" value="Nucleotide-diphospho-sugar transferases"/>
    <property type="match status" value="1"/>
</dbReference>
<evidence type="ECO:0000313" key="4">
    <source>
        <dbReference type="Proteomes" id="UP000704960"/>
    </source>
</evidence>
<sequence>MSMATLSIVIPVYNEAHTIGRVLARIAQSDLGDVRKEIILVDDGSTDGSREIIAAFEREGRCRAAYHGTNRGKGAALKTGFAAATGDYVLIQDADLEYDPADYGVLLKPVLAGDAETVFGSRNLRSNNVPFSAVYFYGGRLTTLAFNVVFGTSFTDIHTGYKLFPRRLLPELIGRPGNGFVFDAVELTYALAKDGRILEVPIHYRARARTEGKKLDWRDGFRCLAAMARIVATDPAPLGGALFTAAVLDALLAWLWLGLVAIPKGPPLLLDLEGLLKGPISAYYFTLLFGGVELLRRFGALVPFLGALAIAASLFGIRGRMAAPLRWRSFGIILPLFGLAAAAASFVRAA</sequence>
<dbReference type="InterPro" id="IPR029044">
    <property type="entry name" value="Nucleotide-diphossugar_trans"/>
</dbReference>
<evidence type="ECO:0000259" key="2">
    <source>
        <dbReference type="Pfam" id="PF00535"/>
    </source>
</evidence>
<dbReference type="Proteomes" id="UP000704960">
    <property type="component" value="Unassembled WGS sequence"/>
</dbReference>
<accession>A0A933DT68</accession>
<comment type="caution">
    <text evidence="3">The sequence shown here is derived from an EMBL/GenBank/DDBJ whole genome shotgun (WGS) entry which is preliminary data.</text>
</comment>
<gene>
    <name evidence="3" type="ORF">HY474_01870</name>
</gene>
<feature type="domain" description="Glycosyltransferase 2-like" evidence="2">
    <location>
        <begin position="7"/>
        <end position="169"/>
    </location>
</feature>
<organism evidence="3 4">
    <name type="scientific">Candidatus Sungiibacteriota bacterium</name>
    <dbReference type="NCBI Taxonomy" id="2750080"/>
    <lineage>
        <taxon>Bacteria</taxon>
        <taxon>Candidatus Sungiibacteriota</taxon>
    </lineage>
</organism>
<proteinExistence type="predicted"/>
<feature type="transmembrane region" description="Helical" evidence="1">
    <location>
        <begin position="238"/>
        <end position="262"/>
    </location>
</feature>
<dbReference type="Gene3D" id="3.90.550.10">
    <property type="entry name" value="Spore Coat Polysaccharide Biosynthesis Protein SpsA, Chain A"/>
    <property type="match status" value="1"/>
</dbReference>
<evidence type="ECO:0000313" key="3">
    <source>
        <dbReference type="EMBL" id="MBI4132359.1"/>
    </source>
</evidence>
<dbReference type="PANTHER" id="PTHR48090:SF7">
    <property type="entry name" value="RFBJ PROTEIN"/>
    <property type="match status" value="1"/>
</dbReference>
<feature type="transmembrane region" description="Helical" evidence="1">
    <location>
        <begin position="298"/>
        <end position="317"/>
    </location>
</feature>
<name>A0A933DT68_9BACT</name>
<dbReference type="Pfam" id="PF00535">
    <property type="entry name" value="Glycos_transf_2"/>
    <property type="match status" value="1"/>
</dbReference>
<keyword evidence="1" id="KW-1133">Transmembrane helix</keyword>
<feature type="transmembrane region" description="Helical" evidence="1">
    <location>
        <begin position="329"/>
        <end position="347"/>
    </location>
</feature>
<dbReference type="InterPro" id="IPR050256">
    <property type="entry name" value="Glycosyltransferase_2"/>
</dbReference>
<reference evidence="3" key="1">
    <citation type="submission" date="2020-07" db="EMBL/GenBank/DDBJ databases">
        <title>Huge and variable diversity of episymbiotic CPR bacteria and DPANN archaea in groundwater ecosystems.</title>
        <authorList>
            <person name="He C.Y."/>
            <person name="Keren R."/>
            <person name="Whittaker M."/>
            <person name="Farag I.F."/>
            <person name="Doudna J."/>
            <person name="Cate J.H.D."/>
            <person name="Banfield J.F."/>
        </authorList>
    </citation>
    <scope>NUCLEOTIDE SEQUENCE</scope>
    <source>
        <strain evidence="3">NC_groundwater_1226_Ag_S-0.1um_59_124</strain>
    </source>
</reference>
<keyword evidence="1" id="KW-0812">Transmembrane</keyword>
<dbReference type="AlphaFoldDB" id="A0A933DT68"/>
<dbReference type="PANTHER" id="PTHR48090">
    <property type="entry name" value="UNDECAPRENYL-PHOSPHATE 4-DEOXY-4-FORMAMIDO-L-ARABINOSE TRANSFERASE-RELATED"/>
    <property type="match status" value="1"/>
</dbReference>
<dbReference type="CDD" id="cd04179">
    <property type="entry name" value="DPM_DPG-synthase_like"/>
    <property type="match status" value="1"/>
</dbReference>
<dbReference type="InterPro" id="IPR001173">
    <property type="entry name" value="Glyco_trans_2-like"/>
</dbReference>
<evidence type="ECO:0000256" key="1">
    <source>
        <dbReference type="SAM" id="Phobius"/>
    </source>
</evidence>
<dbReference type="EMBL" id="JACQMJ010000008">
    <property type="protein sequence ID" value="MBI4132359.1"/>
    <property type="molecule type" value="Genomic_DNA"/>
</dbReference>
<protein>
    <submittedName>
        <fullName evidence="3">Glycosyltransferase family 2 protein</fullName>
    </submittedName>
</protein>
<keyword evidence="1" id="KW-0472">Membrane</keyword>